<keyword evidence="3 5" id="KW-1133">Transmembrane helix</keyword>
<dbReference type="GO" id="GO:0015179">
    <property type="term" value="F:L-amino acid transmembrane transporter activity"/>
    <property type="evidence" value="ECO:0007669"/>
    <property type="project" value="TreeGrafter"/>
</dbReference>
<feature type="transmembrane region" description="Helical" evidence="5">
    <location>
        <begin position="303"/>
        <end position="329"/>
    </location>
</feature>
<comment type="subcellular location">
    <subcellularLocation>
        <location evidence="1">Membrane</location>
        <topology evidence="1">Multi-pass membrane protein</topology>
    </subcellularLocation>
</comment>
<keyword evidence="2 5" id="KW-0812">Transmembrane</keyword>
<organism evidence="6 7">
    <name type="scientific">Pomacea canaliculata</name>
    <name type="common">Golden apple snail</name>
    <dbReference type="NCBI Taxonomy" id="400727"/>
    <lineage>
        <taxon>Eukaryota</taxon>
        <taxon>Metazoa</taxon>
        <taxon>Spiralia</taxon>
        <taxon>Lophotrochozoa</taxon>
        <taxon>Mollusca</taxon>
        <taxon>Gastropoda</taxon>
        <taxon>Caenogastropoda</taxon>
        <taxon>Architaenioglossa</taxon>
        <taxon>Ampullarioidea</taxon>
        <taxon>Ampullariidae</taxon>
        <taxon>Pomacea</taxon>
    </lineage>
</organism>
<keyword evidence="7" id="KW-1185">Reference proteome</keyword>
<feature type="transmembrane region" description="Helical" evidence="5">
    <location>
        <begin position="408"/>
        <end position="432"/>
    </location>
</feature>
<reference evidence="6 7" key="1">
    <citation type="submission" date="2018-04" db="EMBL/GenBank/DDBJ databases">
        <title>The genome of golden apple snail Pomacea canaliculata provides insight into stress tolerance and invasive adaptation.</title>
        <authorList>
            <person name="Liu C."/>
            <person name="Liu B."/>
            <person name="Ren Y."/>
            <person name="Zhang Y."/>
            <person name="Wang H."/>
            <person name="Li S."/>
            <person name="Jiang F."/>
            <person name="Yin L."/>
            <person name="Zhang G."/>
            <person name="Qian W."/>
            <person name="Fan W."/>
        </authorList>
    </citation>
    <scope>NUCLEOTIDE SEQUENCE [LARGE SCALE GENOMIC DNA]</scope>
    <source>
        <strain evidence="6">SZHN2017</strain>
        <tissue evidence="6">Muscle</tissue>
    </source>
</reference>
<comment type="caution">
    <text evidence="6">The sequence shown here is derived from an EMBL/GenBank/DDBJ whole genome shotgun (WGS) entry which is preliminary data.</text>
</comment>
<evidence type="ECO:0000256" key="5">
    <source>
        <dbReference type="SAM" id="Phobius"/>
    </source>
</evidence>
<feature type="transmembrane region" description="Helical" evidence="5">
    <location>
        <begin position="178"/>
        <end position="198"/>
    </location>
</feature>
<dbReference type="Pfam" id="PF13520">
    <property type="entry name" value="AA_permease_2"/>
    <property type="match status" value="1"/>
</dbReference>
<dbReference type="STRING" id="400727.A0A2T7NGN5"/>
<dbReference type="Proteomes" id="UP000245119">
    <property type="component" value="Linkage Group LG12"/>
</dbReference>
<sequence>MLSVSCRQLSLCTGYGANRVHYERFDGHNHGPSDPSPLTVGGSLHDPVHGQNEEEWRQNAALLHPGTDVEGVCELRVTDNLGFEIAVQHCNDLNNNTAPPSLVWTCGLKPFSTIQWKVEVAAKTEKVHRERQGCELVAPPRGAPRADASSLVAMASLSVALVWVNCTYTKYVTRLQVVFTMAKFIAMVIIIVAGFTTVSQGSSHENIQHLMDDTSTCFGSIALSLFASNFAYAGWQVIAMLIEEMHDPARDVPRAVAYSFLIVILMFVSTSFSYYIVLSPAEVMHSDAVAMTLGQYVHPVLPYMLALTVALCSIGTVNVTIMGQSRILYAAARNGHMPRLLAMLHTKYLMPWPAIITALLGALVMLMSGSVMTMIQYVSLFFSIMMLVLLLALIYLRCVGATSPFTHTTFKMPIVVVVFQVALMLALIVVSVAEKPNELGFCIMLLACTIPIYLVCIRWSNKPQAFVNLMDHLTTFIQKLLQLELSSSFTGQQKV</sequence>
<evidence type="ECO:0000256" key="4">
    <source>
        <dbReference type="ARBA" id="ARBA00023136"/>
    </source>
</evidence>
<evidence type="ECO:0000256" key="2">
    <source>
        <dbReference type="ARBA" id="ARBA00022692"/>
    </source>
</evidence>
<evidence type="ECO:0000256" key="3">
    <source>
        <dbReference type="ARBA" id="ARBA00022989"/>
    </source>
</evidence>
<dbReference type="AlphaFoldDB" id="A0A2T7NGN5"/>
<proteinExistence type="predicted"/>
<dbReference type="InterPro" id="IPR050598">
    <property type="entry name" value="AminoAcid_Transporter"/>
</dbReference>
<evidence type="ECO:0008006" key="8">
    <source>
        <dbReference type="Google" id="ProtNLM"/>
    </source>
</evidence>
<evidence type="ECO:0000313" key="7">
    <source>
        <dbReference type="Proteomes" id="UP000245119"/>
    </source>
</evidence>
<accession>A0A2T7NGN5</accession>
<gene>
    <name evidence="6" type="ORF">C0Q70_18472</name>
</gene>
<evidence type="ECO:0000256" key="1">
    <source>
        <dbReference type="ARBA" id="ARBA00004141"/>
    </source>
</evidence>
<evidence type="ECO:0000313" key="6">
    <source>
        <dbReference type="EMBL" id="PVD20318.1"/>
    </source>
</evidence>
<name>A0A2T7NGN5_POMCA</name>
<dbReference type="PANTHER" id="PTHR11785:SF528">
    <property type="entry name" value="AMINO ACID TRANSPORTER PROTEIN JHI-21"/>
    <property type="match status" value="1"/>
</dbReference>
<feature type="transmembrane region" description="Helical" evidence="5">
    <location>
        <begin position="218"/>
        <end position="243"/>
    </location>
</feature>
<feature type="transmembrane region" description="Helical" evidence="5">
    <location>
        <begin position="349"/>
        <end position="368"/>
    </location>
</feature>
<dbReference type="EMBL" id="PZQS01000012">
    <property type="protein sequence ID" value="PVD20318.1"/>
    <property type="molecule type" value="Genomic_DNA"/>
</dbReference>
<dbReference type="OrthoDB" id="5982228at2759"/>
<feature type="transmembrane region" description="Helical" evidence="5">
    <location>
        <begin position="438"/>
        <end position="456"/>
    </location>
</feature>
<dbReference type="InterPro" id="IPR002293">
    <property type="entry name" value="AA/rel_permease1"/>
</dbReference>
<protein>
    <recommendedName>
        <fullName evidence="8">Amino acid permease/ SLC12A domain-containing protein</fullName>
    </recommendedName>
</protein>
<keyword evidence="4 5" id="KW-0472">Membrane</keyword>
<dbReference type="GO" id="GO:0016020">
    <property type="term" value="C:membrane"/>
    <property type="evidence" value="ECO:0007669"/>
    <property type="project" value="UniProtKB-SubCell"/>
</dbReference>
<dbReference type="PANTHER" id="PTHR11785">
    <property type="entry name" value="AMINO ACID TRANSPORTER"/>
    <property type="match status" value="1"/>
</dbReference>
<feature type="transmembrane region" description="Helical" evidence="5">
    <location>
        <begin position="374"/>
        <end position="396"/>
    </location>
</feature>
<feature type="transmembrane region" description="Helical" evidence="5">
    <location>
        <begin position="255"/>
        <end position="277"/>
    </location>
</feature>
<dbReference type="Gene3D" id="1.20.1740.10">
    <property type="entry name" value="Amino acid/polyamine transporter I"/>
    <property type="match status" value="1"/>
</dbReference>